<keyword evidence="2" id="KW-1185">Reference proteome</keyword>
<dbReference type="InterPro" id="IPR019675">
    <property type="entry name" value="DUF2550"/>
</dbReference>
<dbReference type="Proteomes" id="UP000288929">
    <property type="component" value="Chromosome"/>
</dbReference>
<dbReference type="KEGG" id="cpeg:CPELA_06545"/>
<gene>
    <name evidence="1" type="ORF">CPELA_06545</name>
</gene>
<dbReference type="EMBL" id="CP035299">
    <property type="protein sequence ID" value="QAU52572.1"/>
    <property type="molecule type" value="Genomic_DNA"/>
</dbReference>
<dbReference type="Pfam" id="PF10739">
    <property type="entry name" value="DUF2550"/>
    <property type="match status" value="1"/>
</dbReference>
<protein>
    <submittedName>
        <fullName evidence="1">Uncharacterized protein</fullName>
    </submittedName>
</protein>
<dbReference type="RefSeq" id="WP_229718421.1">
    <property type="nucleotide sequence ID" value="NZ_BMCX01000003.1"/>
</dbReference>
<reference evidence="1 2" key="1">
    <citation type="submission" date="2019-01" db="EMBL/GenBank/DDBJ databases">
        <authorList>
            <person name="Ruckert C."/>
            <person name="Busche T."/>
            <person name="Kalinowski J."/>
        </authorList>
    </citation>
    <scope>NUCLEOTIDE SEQUENCE [LARGE SCALE GENOMIC DNA]</scope>
    <source>
        <strain evidence="1 2">136/3</strain>
    </source>
</reference>
<organism evidence="1 2">
    <name type="scientific">Corynebacterium pelargi</name>
    <dbReference type="NCBI Taxonomy" id="1471400"/>
    <lineage>
        <taxon>Bacteria</taxon>
        <taxon>Bacillati</taxon>
        <taxon>Actinomycetota</taxon>
        <taxon>Actinomycetes</taxon>
        <taxon>Mycobacteriales</taxon>
        <taxon>Corynebacteriaceae</taxon>
        <taxon>Corynebacterium</taxon>
    </lineage>
</organism>
<evidence type="ECO:0000313" key="1">
    <source>
        <dbReference type="EMBL" id="QAU52572.1"/>
    </source>
</evidence>
<dbReference type="AlphaFoldDB" id="A0A410W9E2"/>
<sequence length="154" mass="17742">MAFLLFSVVVVLAVFAMLIAWRFITLRSRGTSVTLRRMPAQGVHGWRHGMFRYSGSSLQYYKLRSVLPFANVTFQRKDVALIGHRPLTQDEAEFLSPAQHILEVRFNGREYELALEPRAEMAFTAWIEAAPDARMERIDVKALRRKMSTNRPSV</sequence>
<accession>A0A410W9E2</accession>
<name>A0A410W9E2_9CORY</name>
<evidence type="ECO:0000313" key="2">
    <source>
        <dbReference type="Proteomes" id="UP000288929"/>
    </source>
</evidence>
<proteinExistence type="predicted"/>